<accession>A0A068YFA5</accession>
<keyword evidence="5 8" id="KW-0472">Membrane</keyword>
<feature type="chain" id="PRO_5013334372" evidence="9">
    <location>
        <begin position="16"/>
        <end position="960"/>
    </location>
</feature>
<evidence type="ECO:0000256" key="5">
    <source>
        <dbReference type="ARBA" id="ARBA00023136"/>
    </source>
</evidence>
<proteinExistence type="predicted"/>
<feature type="domain" description="S1 motif" evidence="10">
    <location>
        <begin position="875"/>
        <end position="931"/>
    </location>
</feature>
<evidence type="ECO:0000256" key="3">
    <source>
        <dbReference type="ARBA" id="ARBA00022692"/>
    </source>
</evidence>
<dbReference type="InterPro" id="IPR003029">
    <property type="entry name" value="S1_domain"/>
</dbReference>
<reference evidence="11" key="1">
    <citation type="journal article" date="2013" name="Nature">
        <title>The genomes of four tapeworm species reveal adaptations to parasitism.</title>
        <authorList>
            <person name="Tsai I.J."/>
            <person name="Zarowiecki M."/>
            <person name="Holroyd N."/>
            <person name="Garciarrubio A."/>
            <person name="Sanchez-Flores A."/>
            <person name="Brooks K.L."/>
            <person name="Tracey A."/>
            <person name="Bobes R.J."/>
            <person name="Fragoso G."/>
            <person name="Sciutto E."/>
            <person name="Aslett M."/>
            <person name="Beasley H."/>
            <person name="Bennett H.M."/>
            <person name="Cai J."/>
            <person name="Camicia F."/>
            <person name="Clark R."/>
            <person name="Cucher M."/>
            <person name="De Silva N."/>
            <person name="Day T.A."/>
            <person name="Deplazes P."/>
            <person name="Estrada K."/>
            <person name="Fernandez C."/>
            <person name="Holland P.W."/>
            <person name="Hou J."/>
            <person name="Hu S."/>
            <person name="Huckvale T."/>
            <person name="Hung S.S."/>
            <person name="Kamenetzky L."/>
            <person name="Keane J.A."/>
            <person name="Kiss F."/>
            <person name="Koziol U."/>
            <person name="Lambert O."/>
            <person name="Liu K."/>
            <person name="Luo X."/>
            <person name="Luo Y."/>
            <person name="Macchiaroli N."/>
            <person name="Nichol S."/>
            <person name="Paps J."/>
            <person name="Parkinson J."/>
            <person name="Pouchkina-Stantcheva N."/>
            <person name="Riddiford N."/>
            <person name="Rosenzvit M."/>
            <person name="Salinas G."/>
            <person name="Wasmuth J.D."/>
            <person name="Zamanian M."/>
            <person name="Zheng Y."/>
            <person name="Cai X."/>
            <person name="Soberon X."/>
            <person name="Olson P.D."/>
            <person name="Laclette J.P."/>
            <person name="Brehm K."/>
            <person name="Berriman M."/>
            <person name="Garciarrubio A."/>
            <person name="Bobes R.J."/>
            <person name="Fragoso G."/>
            <person name="Sanchez-Flores A."/>
            <person name="Estrada K."/>
            <person name="Cevallos M.A."/>
            <person name="Morett E."/>
            <person name="Gonzalez V."/>
            <person name="Portillo T."/>
            <person name="Ochoa-Leyva A."/>
            <person name="Jose M.V."/>
            <person name="Sciutto E."/>
            <person name="Landa A."/>
            <person name="Jimenez L."/>
            <person name="Valdes V."/>
            <person name="Carrero J.C."/>
            <person name="Larralde C."/>
            <person name="Morales-Montor J."/>
            <person name="Limon-Lason J."/>
            <person name="Soberon X."/>
            <person name="Laclette J.P."/>
        </authorList>
    </citation>
    <scope>NUCLEOTIDE SEQUENCE [LARGE SCALE GENOMIC DNA]</scope>
</reference>
<dbReference type="SUPFAM" id="SSF53850">
    <property type="entry name" value="Periplasmic binding protein-like II"/>
    <property type="match status" value="1"/>
</dbReference>
<keyword evidence="4 8" id="KW-1133">Transmembrane helix</keyword>
<evidence type="ECO:0000256" key="7">
    <source>
        <dbReference type="ARBA" id="ARBA00023180"/>
    </source>
</evidence>
<dbReference type="PROSITE" id="PS50126">
    <property type="entry name" value="S1"/>
    <property type="match status" value="1"/>
</dbReference>
<reference evidence="11" key="2">
    <citation type="submission" date="2015-11" db="EMBL/GenBank/DDBJ databases">
        <authorList>
            <person name="Zhang Y."/>
            <person name="Guo Z."/>
        </authorList>
    </citation>
    <scope>NUCLEOTIDE SEQUENCE</scope>
</reference>
<comment type="subcellular location">
    <subcellularLocation>
        <location evidence="1">Cell membrane</location>
        <topology evidence="1">Multi-pass membrane protein</topology>
    </subcellularLocation>
</comment>
<evidence type="ECO:0000259" key="10">
    <source>
        <dbReference type="PROSITE" id="PS50126"/>
    </source>
</evidence>
<dbReference type="GO" id="GO:0005840">
    <property type="term" value="C:ribosome"/>
    <property type="evidence" value="ECO:0007669"/>
    <property type="project" value="UniProtKB-KW"/>
</dbReference>
<dbReference type="PANTHER" id="PTHR42643">
    <property type="entry name" value="IONOTROPIC RECEPTOR 20A-RELATED"/>
    <property type="match status" value="1"/>
</dbReference>
<evidence type="ECO:0000256" key="6">
    <source>
        <dbReference type="ARBA" id="ARBA00023170"/>
    </source>
</evidence>
<evidence type="ECO:0000313" key="12">
    <source>
        <dbReference type="Proteomes" id="UP000017246"/>
    </source>
</evidence>
<evidence type="ECO:0000313" key="11">
    <source>
        <dbReference type="EMBL" id="CDS41984.1"/>
    </source>
</evidence>
<dbReference type="GO" id="GO:0003676">
    <property type="term" value="F:nucleic acid binding"/>
    <property type="evidence" value="ECO:0007669"/>
    <property type="project" value="InterPro"/>
</dbReference>
<feature type="transmembrane region" description="Helical" evidence="8">
    <location>
        <begin position="655"/>
        <end position="677"/>
    </location>
</feature>
<dbReference type="OrthoDB" id="6260688at2759"/>
<dbReference type="Gene3D" id="1.10.287.70">
    <property type="match status" value="1"/>
</dbReference>
<dbReference type="PANTHER" id="PTHR42643:SF30">
    <property type="entry name" value="IONOTROPIC RECEPTOR 40A-RELATED"/>
    <property type="match status" value="1"/>
</dbReference>
<dbReference type="STRING" id="6211.A0A068YFA5"/>
<dbReference type="InterPro" id="IPR052192">
    <property type="entry name" value="Insect_Ionotropic_Sensory_Rcpt"/>
</dbReference>
<keyword evidence="11" id="KW-0687">Ribonucleoprotein</keyword>
<keyword evidence="3 8" id="KW-0812">Transmembrane</keyword>
<name>A0A068YFA5_ECHMU</name>
<keyword evidence="7" id="KW-0325">Glycoprotein</keyword>
<dbReference type="OMA" id="YFETGRC"/>
<feature type="transmembrane region" description="Helical" evidence="8">
    <location>
        <begin position="582"/>
        <end position="603"/>
    </location>
</feature>
<evidence type="ECO:0000256" key="8">
    <source>
        <dbReference type="SAM" id="Phobius"/>
    </source>
</evidence>
<dbReference type="GO" id="GO:0005886">
    <property type="term" value="C:plasma membrane"/>
    <property type="evidence" value="ECO:0007669"/>
    <property type="project" value="UniProtKB-SubCell"/>
</dbReference>
<feature type="transmembrane region" description="Helical" evidence="8">
    <location>
        <begin position="624"/>
        <end position="643"/>
    </location>
</feature>
<gene>
    <name evidence="11" type="ORF">EmuJ_000967800</name>
</gene>
<protein>
    <submittedName>
        <fullName evidence="11">Ribosomal protein S1 RNA binding domain</fullName>
    </submittedName>
</protein>
<dbReference type="AlphaFoldDB" id="A0A068YFA5"/>
<dbReference type="EMBL" id="LN902842">
    <property type="protein sequence ID" value="CDS41984.1"/>
    <property type="molecule type" value="Genomic_DNA"/>
</dbReference>
<feature type="signal peptide" evidence="9">
    <location>
        <begin position="1"/>
        <end position="15"/>
    </location>
</feature>
<dbReference type="Proteomes" id="UP000017246">
    <property type="component" value="Unassembled WGS sequence"/>
</dbReference>
<keyword evidence="6" id="KW-0675">Receptor</keyword>
<keyword evidence="12" id="KW-1185">Reference proteome</keyword>
<evidence type="ECO:0000256" key="2">
    <source>
        <dbReference type="ARBA" id="ARBA00022475"/>
    </source>
</evidence>
<keyword evidence="11" id="KW-0689">Ribosomal protein</keyword>
<feature type="transmembrane region" description="Helical" evidence="8">
    <location>
        <begin position="836"/>
        <end position="857"/>
    </location>
</feature>
<evidence type="ECO:0000256" key="4">
    <source>
        <dbReference type="ARBA" id="ARBA00022989"/>
    </source>
</evidence>
<evidence type="ECO:0000256" key="1">
    <source>
        <dbReference type="ARBA" id="ARBA00004651"/>
    </source>
</evidence>
<sequence length="960" mass="106736">MGVWLTLLILPCVLTQEAKPSLLESSVNEAKVVWGGIGGLFRNRLDQSSPNTCVNKGNERSLKLLTSLYNTGVDIIKKGCNNTDGRLDENLKAILKAMQEVKDTFEQKFIVSDVDRCALQNSFLAKNSLKILSKALVNMFPGSCNITDYEKTVLDIKKWVEPMLSNITYRDSFQAEVKNTTNANYDFSSAPPGTIYLSDFLVDIAAISNLTEAEFYSTTMEAITAYAPPVRNSVSIKFLQNIDSTIATICSSLLQQKQTGITFIYDDSNKLVFLIRLLKNVYFSTIHLPGGWMTNNTIKELLIQQFQNAGDSQTYILLFQNEHSNSYVNGFLELAMLHQQLREGIQIILFSTEDSCSVYKRYLRTGASLLTFGLSTTYAPKIPSPFFDLAWRASAIYLDGLTYITENATQVPRFYILSRINFSQTHPTASPVESVAILDCTINTNTGIGSWVLNREPQLIVDSINSTLTGRTIKVGVVKYAPFYDKGIGFSVPVMDALAFLAKVNYEVVLFTPKPDEPYYVEMLKAIKNHAINVGFAPVPLSAVNTEKMSSSSATLTISFTLVRQRPSRPADFLLLLRPLSLPVWLAGVVLAFIFTGLLMVFGHLKPVIMRNLAEGEMTSKRDLFEVSALGVASTFSLTKLQVIPTTLSSRIFALTMWMFSYLLLVFYASAMMTILLRIRKPSNADTTVDEVLKGNHYRTFIVIKNGIGHSEIVTSLNSNSKSYSAVDSIQAAYDVLMKDDKTVLLASSVEASYISVMSCALEMIPYTSLYKTILSFPYYKSWVFGPQLDYYFSIISKSGILTSSASIYFETGRCYQPNYNVPIPAVIELGDSASIYIFLLIGIIVSFIIMGLELLVKHILAEREAKEFTLLVPGRLYTARIISIKRNGVNVNVADRPETVFIPNSQLHTDPLKVYNALDMGLAEGDSIEVAYFGKASDGVTELFCRYFPNGQSPQPATL</sequence>
<keyword evidence="9" id="KW-0732">Signal</keyword>
<organism evidence="11 12">
    <name type="scientific">Echinococcus multilocularis</name>
    <name type="common">Fox tapeworm</name>
    <dbReference type="NCBI Taxonomy" id="6211"/>
    <lineage>
        <taxon>Eukaryota</taxon>
        <taxon>Metazoa</taxon>
        <taxon>Spiralia</taxon>
        <taxon>Lophotrochozoa</taxon>
        <taxon>Platyhelminthes</taxon>
        <taxon>Cestoda</taxon>
        <taxon>Eucestoda</taxon>
        <taxon>Cyclophyllidea</taxon>
        <taxon>Taeniidae</taxon>
        <taxon>Echinococcus</taxon>
    </lineage>
</organism>
<evidence type="ECO:0000256" key="9">
    <source>
        <dbReference type="SAM" id="SignalP"/>
    </source>
</evidence>
<keyword evidence="2" id="KW-1003">Cell membrane</keyword>